<evidence type="ECO:0000313" key="2">
    <source>
        <dbReference type="EnsemblFungi" id="PTTG_27042-t43_1-p1"/>
    </source>
</evidence>
<reference evidence="1" key="2">
    <citation type="submission" date="2016-05" db="EMBL/GenBank/DDBJ databases">
        <title>Comparative analysis highlights variable genome content of wheat rusts and divergence of the mating loci.</title>
        <authorList>
            <person name="Cuomo C.A."/>
            <person name="Bakkeren G."/>
            <person name="Szabo L."/>
            <person name="Khalil H."/>
            <person name="Joly D."/>
            <person name="Goldberg J."/>
            <person name="Young S."/>
            <person name="Zeng Q."/>
            <person name="Fellers J."/>
        </authorList>
    </citation>
    <scope>NUCLEOTIDE SEQUENCE [LARGE SCALE GENOMIC DNA]</scope>
    <source>
        <strain evidence="1">1-1 BBBD Race 1</strain>
    </source>
</reference>
<reference evidence="1" key="1">
    <citation type="submission" date="2009-11" db="EMBL/GenBank/DDBJ databases">
        <authorList>
            <consortium name="The Broad Institute Genome Sequencing Platform"/>
            <person name="Ward D."/>
            <person name="Feldgarden M."/>
            <person name="Earl A."/>
            <person name="Young S.K."/>
            <person name="Zeng Q."/>
            <person name="Koehrsen M."/>
            <person name="Alvarado L."/>
            <person name="Berlin A."/>
            <person name="Bochicchio J."/>
            <person name="Borenstein D."/>
            <person name="Chapman S.B."/>
            <person name="Chen Z."/>
            <person name="Engels R."/>
            <person name="Freedman E."/>
            <person name="Gellesch M."/>
            <person name="Goldberg J."/>
            <person name="Griggs A."/>
            <person name="Gujja S."/>
            <person name="Heilman E."/>
            <person name="Heiman D."/>
            <person name="Hepburn T."/>
            <person name="Howarth C."/>
            <person name="Jen D."/>
            <person name="Larson L."/>
            <person name="Lewis B."/>
            <person name="Mehta T."/>
            <person name="Park D."/>
            <person name="Pearson M."/>
            <person name="Roberts A."/>
            <person name="Saif S."/>
            <person name="Shea T."/>
            <person name="Shenoy N."/>
            <person name="Sisk P."/>
            <person name="Stolte C."/>
            <person name="Sykes S."/>
            <person name="Thomson T."/>
            <person name="Walk T."/>
            <person name="White J."/>
            <person name="Yandava C."/>
            <person name="Izard J."/>
            <person name="Baranova O.V."/>
            <person name="Blanton J.M."/>
            <person name="Tanner A.C."/>
            <person name="Dewhirst F.E."/>
            <person name="Haas B."/>
            <person name="Nusbaum C."/>
            <person name="Birren B."/>
        </authorList>
    </citation>
    <scope>NUCLEOTIDE SEQUENCE [LARGE SCALE GENOMIC DNA]</scope>
    <source>
        <strain evidence="1">1-1 BBBD Race 1</strain>
    </source>
</reference>
<dbReference type="EMBL" id="ADAS02000042">
    <property type="protein sequence ID" value="OAV94171.1"/>
    <property type="molecule type" value="Genomic_DNA"/>
</dbReference>
<name>A0A180GNM7_PUCT1</name>
<organism evidence="1">
    <name type="scientific">Puccinia triticina (isolate 1-1 / race 1 (BBBD))</name>
    <name type="common">Brown leaf rust fungus</name>
    <dbReference type="NCBI Taxonomy" id="630390"/>
    <lineage>
        <taxon>Eukaryota</taxon>
        <taxon>Fungi</taxon>
        <taxon>Dikarya</taxon>
        <taxon>Basidiomycota</taxon>
        <taxon>Pucciniomycotina</taxon>
        <taxon>Pucciniomycetes</taxon>
        <taxon>Pucciniales</taxon>
        <taxon>Pucciniaceae</taxon>
        <taxon>Puccinia</taxon>
    </lineage>
</organism>
<protein>
    <submittedName>
        <fullName evidence="1 2">Uncharacterized protein</fullName>
    </submittedName>
</protein>
<dbReference type="PANTHER" id="PTHR33069:SF3">
    <property type="entry name" value="DYNEIN HEAVY CHAIN TAIL DOMAIN-CONTAINING PROTEIN"/>
    <property type="match status" value="1"/>
</dbReference>
<dbReference type="OrthoDB" id="2501848at2759"/>
<dbReference type="VEuPathDB" id="FungiDB:PTTG_27042"/>
<evidence type="ECO:0000313" key="1">
    <source>
        <dbReference type="EMBL" id="OAV94171.1"/>
    </source>
</evidence>
<dbReference type="PANTHER" id="PTHR33069">
    <property type="entry name" value="CHROMOSOME 7, WHOLE GENOME SHOTGUN SEQUENCE-RELATED"/>
    <property type="match status" value="1"/>
</dbReference>
<evidence type="ECO:0000313" key="3">
    <source>
        <dbReference type="Proteomes" id="UP000005240"/>
    </source>
</evidence>
<keyword evidence="3" id="KW-1185">Reference proteome</keyword>
<reference evidence="2" key="4">
    <citation type="submission" date="2025-05" db="UniProtKB">
        <authorList>
            <consortium name="EnsemblFungi"/>
        </authorList>
    </citation>
    <scope>IDENTIFICATION</scope>
    <source>
        <strain evidence="2">isolate 1-1 / race 1 (BBBD)</strain>
    </source>
</reference>
<dbReference type="EnsemblFungi" id="PTTG_27042-t43_1">
    <property type="protein sequence ID" value="PTTG_27042-t43_1-p1"/>
    <property type="gene ID" value="PTTG_27042"/>
</dbReference>
<reference evidence="2 3" key="3">
    <citation type="journal article" date="2017" name="G3 (Bethesda)">
        <title>Comparative analysis highlights variable genome content of wheat rusts and divergence of the mating loci.</title>
        <authorList>
            <person name="Cuomo C.A."/>
            <person name="Bakkeren G."/>
            <person name="Khalil H.B."/>
            <person name="Panwar V."/>
            <person name="Joly D."/>
            <person name="Linning R."/>
            <person name="Sakthikumar S."/>
            <person name="Song X."/>
            <person name="Adiconis X."/>
            <person name="Fan L."/>
            <person name="Goldberg J.M."/>
            <person name="Levin J.Z."/>
            <person name="Young S."/>
            <person name="Zeng Q."/>
            <person name="Anikster Y."/>
            <person name="Bruce M."/>
            <person name="Wang M."/>
            <person name="Yin C."/>
            <person name="McCallum B."/>
            <person name="Szabo L.J."/>
            <person name="Hulbert S."/>
            <person name="Chen X."/>
            <person name="Fellers J.P."/>
        </authorList>
    </citation>
    <scope>NUCLEOTIDE SEQUENCE</scope>
    <source>
        <strain evidence="2">isolate 1-1 / race 1 (BBBD)</strain>
        <strain evidence="3">Isolate 1-1 / race 1 (BBBD)</strain>
    </source>
</reference>
<proteinExistence type="predicted"/>
<gene>
    <name evidence="1" type="ORF">PTTG_27042</name>
</gene>
<dbReference type="AlphaFoldDB" id="A0A180GNM7"/>
<sequence>MGKNFVSPPPVSTASSGSDLHITYVDVPIHAVSLLRVLHRLAGKHSFEPNHLTPAKRDPSLTIEDIAGKVKIWEKLLLILLPSIQDQLTLLLNSLDLIDPEKNPIPVANATLEILSNLDKTLESTVSAVVSLTLESPLADKNHDHDLQKLKAFQCSYLQERIKLLVESYIYYRLFRYLLPLFIQWCAIADITVEDDLKEGSDLRERIQATISYCNKMIARTILWCQRSDWTIIHVAWIGASVTVDDVLETLTCRTNCTTQSTPAANSNNNEQTSAKTDLIFVAAQSAIPLVNTGYNTRAQLGDNQAVTRNPASDQQP</sequence>
<dbReference type="Proteomes" id="UP000005240">
    <property type="component" value="Unassembled WGS sequence"/>
</dbReference>
<accession>A0A180GNM7</accession>